<evidence type="ECO:0000256" key="1">
    <source>
        <dbReference type="SAM" id="MobiDB-lite"/>
    </source>
</evidence>
<proteinExistence type="predicted"/>
<feature type="region of interest" description="Disordered" evidence="1">
    <location>
        <begin position="91"/>
        <end position="147"/>
    </location>
</feature>
<reference evidence="3" key="1">
    <citation type="submission" date="2022-07" db="EMBL/GenBank/DDBJ databases">
        <title>Genome Sequence of Leucocoprinus birnbaumii.</title>
        <authorList>
            <person name="Buettner E."/>
        </authorList>
    </citation>
    <scope>NUCLEOTIDE SEQUENCE</scope>
    <source>
        <strain evidence="3">VT141</strain>
    </source>
</reference>
<keyword evidence="2" id="KW-0732">Signal</keyword>
<protein>
    <recommendedName>
        <fullName evidence="5">Fruit-body specific protein a</fullName>
    </recommendedName>
</protein>
<evidence type="ECO:0000313" key="3">
    <source>
        <dbReference type="EMBL" id="KAJ3575119.1"/>
    </source>
</evidence>
<feature type="compositionally biased region" description="Low complexity" evidence="1">
    <location>
        <begin position="96"/>
        <end position="111"/>
    </location>
</feature>
<sequence>MLTSAFISIILANITPSVFAGPLEASAAVILTGKDLSAQNHYGAPSPPWHSGSKPGWYYGPHPSKSPTTLALTPQNCKWLAQYPQGIHCPHSYTKPSMSSHHPGHPSPSHSDVLQHSTYDPPLTLSSSAEPPSTTQESSDIDTSASSQTFEIITVPTAVYTGPVHSPTITTHELASASSYPLAVVPLSSNEYYRPTFSNITAAVQADDYLTFGLVETADDCKAMCDFVQGCTFVNTYHDVHGKDGSPLLTCSLFTLCHSPEDADNSGGQSQEYGSTNFIVDSDGWCKNVY</sequence>
<evidence type="ECO:0000313" key="4">
    <source>
        <dbReference type="Proteomes" id="UP001213000"/>
    </source>
</evidence>
<dbReference type="Proteomes" id="UP001213000">
    <property type="component" value="Unassembled WGS sequence"/>
</dbReference>
<accession>A0AAD5YVY5</accession>
<dbReference type="EMBL" id="JANIEX010000046">
    <property type="protein sequence ID" value="KAJ3575119.1"/>
    <property type="molecule type" value="Genomic_DNA"/>
</dbReference>
<evidence type="ECO:0008006" key="5">
    <source>
        <dbReference type="Google" id="ProtNLM"/>
    </source>
</evidence>
<organism evidence="3 4">
    <name type="scientific">Leucocoprinus birnbaumii</name>
    <dbReference type="NCBI Taxonomy" id="56174"/>
    <lineage>
        <taxon>Eukaryota</taxon>
        <taxon>Fungi</taxon>
        <taxon>Dikarya</taxon>
        <taxon>Basidiomycota</taxon>
        <taxon>Agaricomycotina</taxon>
        <taxon>Agaricomycetes</taxon>
        <taxon>Agaricomycetidae</taxon>
        <taxon>Agaricales</taxon>
        <taxon>Agaricineae</taxon>
        <taxon>Agaricaceae</taxon>
        <taxon>Leucocoprinus</taxon>
    </lineage>
</organism>
<feature type="chain" id="PRO_5042209215" description="Fruit-body specific protein a" evidence="2">
    <location>
        <begin position="21"/>
        <end position="290"/>
    </location>
</feature>
<feature type="compositionally biased region" description="Polar residues" evidence="1">
    <location>
        <begin position="112"/>
        <end position="147"/>
    </location>
</feature>
<dbReference type="AlphaFoldDB" id="A0AAD5YVY5"/>
<keyword evidence="4" id="KW-1185">Reference proteome</keyword>
<evidence type="ECO:0000256" key="2">
    <source>
        <dbReference type="SAM" id="SignalP"/>
    </source>
</evidence>
<comment type="caution">
    <text evidence="3">The sequence shown here is derived from an EMBL/GenBank/DDBJ whole genome shotgun (WGS) entry which is preliminary data.</text>
</comment>
<name>A0AAD5YVY5_9AGAR</name>
<feature type="signal peptide" evidence="2">
    <location>
        <begin position="1"/>
        <end position="20"/>
    </location>
</feature>
<gene>
    <name evidence="3" type="ORF">NP233_g1317</name>
</gene>